<proteinExistence type="predicted"/>
<dbReference type="SUPFAM" id="SSF54001">
    <property type="entry name" value="Cysteine proteinases"/>
    <property type="match status" value="1"/>
</dbReference>
<name>A0A0F9FHA0_9ZZZZ</name>
<comment type="caution">
    <text evidence="1">The sequence shown here is derived from an EMBL/GenBank/DDBJ whole genome shotgun (WGS) entry which is preliminary data.</text>
</comment>
<gene>
    <name evidence="1" type="ORF">LCGC14_2243280</name>
</gene>
<reference evidence="1" key="1">
    <citation type="journal article" date="2015" name="Nature">
        <title>Complex archaea that bridge the gap between prokaryotes and eukaryotes.</title>
        <authorList>
            <person name="Spang A."/>
            <person name="Saw J.H."/>
            <person name="Jorgensen S.L."/>
            <person name="Zaremba-Niedzwiedzka K."/>
            <person name="Martijn J."/>
            <person name="Lind A.E."/>
            <person name="van Eijk R."/>
            <person name="Schleper C."/>
            <person name="Guy L."/>
            <person name="Ettema T.J."/>
        </authorList>
    </citation>
    <scope>NUCLEOTIDE SEQUENCE</scope>
</reference>
<evidence type="ECO:0008006" key="2">
    <source>
        <dbReference type="Google" id="ProtNLM"/>
    </source>
</evidence>
<accession>A0A0F9FHA0</accession>
<dbReference type="InterPro" id="IPR038765">
    <property type="entry name" value="Papain-like_cys_pep_sf"/>
</dbReference>
<sequence length="272" mass="32076">MSFFHHFLQIIRDYIFNRLETPRESYRHRIYNDLNKLYEYIRKGDVVLVEGRSEMSTIIKLFSKSHWSHVAFYVGDKLIKEDHPFRDRYLDEFGSDANHLVVEAFTGKGVIASPLRKYRDYNIRVCRPYGILPKDLKTVIEKVISNLGKHYDEQNIIDIALMLLPFRLNPFKRHAVNACLGKCNDFQVICSGMIAQSFQHIGYPIVPAFKTSGEEDKDFQKNPFGSELIMRHFSQIMPRDFDLSPNFQIIKFNIIETGEFDYKSLHWRPKIE</sequence>
<evidence type="ECO:0000313" key="1">
    <source>
        <dbReference type="EMBL" id="KKL56650.1"/>
    </source>
</evidence>
<dbReference type="InterPro" id="IPR024453">
    <property type="entry name" value="Peptidase_C92"/>
</dbReference>
<dbReference type="Pfam" id="PF05708">
    <property type="entry name" value="Peptidase_C92"/>
    <property type="match status" value="1"/>
</dbReference>
<dbReference type="Gene3D" id="3.90.1720.10">
    <property type="entry name" value="endopeptidase domain like (from Nostoc punctiforme)"/>
    <property type="match status" value="1"/>
</dbReference>
<dbReference type="AlphaFoldDB" id="A0A0F9FHA0"/>
<organism evidence="1">
    <name type="scientific">marine sediment metagenome</name>
    <dbReference type="NCBI Taxonomy" id="412755"/>
    <lineage>
        <taxon>unclassified sequences</taxon>
        <taxon>metagenomes</taxon>
        <taxon>ecological metagenomes</taxon>
    </lineage>
</organism>
<protein>
    <recommendedName>
        <fullName evidence="2">Lipo-like protein</fullName>
    </recommendedName>
</protein>
<dbReference type="EMBL" id="LAZR01030422">
    <property type="protein sequence ID" value="KKL56650.1"/>
    <property type="molecule type" value="Genomic_DNA"/>
</dbReference>